<accession>A0ACC2JG06</accession>
<comment type="caution">
    <text evidence="1">The sequence shown here is derived from an EMBL/GenBank/DDBJ whole genome shotgun (WGS) entry which is preliminary data.</text>
</comment>
<evidence type="ECO:0000313" key="2">
    <source>
        <dbReference type="Proteomes" id="UP001153332"/>
    </source>
</evidence>
<dbReference type="EMBL" id="JAPUUL010001879">
    <property type="protein sequence ID" value="KAJ8126386.1"/>
    <property type="molecule type" value="Genomic_DNA"/>
</dbReference>
<proteinExistence type="predicted"/>
<reference evidence="1" key="1">
    <citation type="submission" date="2022-12" db="EMBL/GenBank/DDBJ databases">
        <title>Genome Sequence of Lasiodiplodia mahajangana.</title>
        <authorList>
            <person name="Buettner E."/>
        </authorList>
    </citation>
    <scope>NUCLEOTIDE SEQUENCE</scope>
    <source>
        <strain evidence="1">VT137</strain>
    </source>
</reference>
<gene>
    <name evidence="1" type="ORF">O1611_g7252</name>
</gene>
<dbReference type="Proteomes" id="UP001153332">
    <property type="component" value="Unassembled WGS sequence"/>
</dbReference>
<protein>
    <submittedName>
        <fullName evidence="1">Uncharacterized protein</fullName>
    </submittedName>
</protein>
<keyword evidence="2" id="KW-1185">Reference proteome</keyword>
<organism evidence="1 2">
    <name type="scientific">Lasiodiplodia mahajangana</name>
    <dbReference type="NCBI Taxonomy" id="1108764"/>
    <lineage>
        <taxon>Eukaryota</taxon>
        <taxon>Fungi</taxon>
        <taxon>Dikarya</taxon>
        <taxon>Ascomycota</taxon>
        <taxon>Pezizomycotina</taxon>
        <taxon>Dothideomycetes</taxon>
        <taxon>Dothideomycetes incertae sedis</taxon>
        <taxon>Botryosphaeriales</taxon>
        <taxon>Botryosphaeriaceae</taxon>
        <taxon>Lasiodiplodia</taxon>
    </lineage>
</organism>
<evidence type="ECO:0000313" key="1">
    <source>
        <dbReference type="EMBL" id="KAJ8126386.1"/>
    </source>
</evidence>
<name>A0ACC2JG06_9PEZI</name>
<sequence>MVSNLSLVRLEYLIAIPIICYFLWSVIYNLFISPLCSIPGPKLWAISPIFQAWSQSSGNGHKNMLAMHKKYGTVVRVGPNAVAFSTSQAWKDCNGHRRSGHSENLKEPSFFDSIPQSLIAADSQTHRHMRRLIAHGLSQSSMIAQEPLIRGYVDLLFKRLHEQSVQGKPVDIVQWYNYTTFDIIGDLTFGEPFGCLENSSLHAWVAMIFKQFKEAQLIGQIKRAYPFSRGIVNAVIGRLAAQTLRNHKALVEIKVKQRLAFEGHLPDFMNAMITPDAKGNPAMSYQQLLDNADLLIGAGSETTATSLCGITSLLCAHPDVYAKMYEEVKANFDTEEEITLLSVQGLDYMKAVIDEGMRIYPAAAASSPRVMVEGGGTIDGQYLPAGTVIDLWHWSVYHDPANFRDPESFIPERWLGDPRFDGDDKDAFQPFSIGGRNCIGKNLAYAEMKLILARLAWNYDIALQYEKDKTWVYNQQMWALWEKHPFFVRLTPRHKAF</sequence>